<keyword evidence="5 6" id="KW-0472">Membrane</keyword>
<name>A0A2P8D5U0_9BACT</name>
<keyword evidence="3 6" id="KW-0812">Transmembrane</keyword>
<feature type="transmembrane region" description="Helical" evidence="6">
    <location>
        <begin position="389"/>
        <end position="410"/>
    </location>
</feature>
<dbReference type="EMBL" id="PYGD01000003">
    <property type="protein sequence ID" value="PSK92595.1"/>
    <property type="molecule type" value="Genomic_DNA"/>
</dbReference>
<feature type="transmembrane region" description="Helical" evidence="6">
    <location>
        <begin position="82"/>
        <end position="105"/>
    </location>
</feature>
<keyword evidence="2" id="KW-1003">Cell membrane</keyword>
<dbReference type="AlphaFoldDB" id="A0A2P8D5U0"/>
<feature type="transmembrane region" description="Helical" evidence="6">
    <location>
        <begin position="260"/>
        <end position="281"/>
    </location>
</feature>
<keyword evidence="4 6" id="KW-1133">Transmembrane helix</keyword>
<dbReference type="GO" id="GO:0005886">
    <property type="term" value="C:plasma membrane"/>
    <property type="evidence" value="ECO:0007669"/>
    <property type="project" value="UniProtKB-SubCell"/>
</dbReference>
<dbReference type="OrthoDB" id="925916at2"/>
<feature type="transmembrane region" description="Helical" evidence="6">
    <location>
        <begin position="111"/>
        <end position="131"/>
    </location>
</feature>
<dbReference type="InterPro" id="IPR050833">
    <property type="entry name" value="Poly_Biosynth_Transport"/>
</dbReference>
<evidence type="ECO:0000256" key="3">
    <source>
        <dbReference type="ARBA" id="ARBA00022692"/>
    </source>
</evidence>
<dbReference type="Proteomes" id="UP000240572">
    <property type="component" value="Unassembled WGS sequence"/>
</dbReference>
<dbReference type="InterPro" id="IPR002797">
    <property type="entry name" value="Polysacc_synth"/>
</dbReference>
<gene>
    <name evidence="7" type="ORF">B0I18_103172</name>
</gene>
<sequence>MRRFFVQNVFFLILINLIVKPLWIFAIDRNVQNAVGHEIYGQYGALFNFTVIFQVLLDFGLQSYNSRTVAQSPRTLQSMLPNIMVAKLMLSVAYLLLVMGLGLVMGYRGQVLLLLFLLGIVQVLTSFLLYLRSNVSALHKFKTDSLLSVADRFFMIGICSLLLFHPYFSGRFRIEWFVYAQIAAYLTTSVIALVICTRLSPISWRHYDLRKVWAICKKSGPYALLIFLMAIYLRADMAIIERLLPDGKYQAGVYAAAYRFLDVANNITGVLFAGMLLPIFGRMLAQQEPVQPLLRLTVNLLLPVAITAVVAAFLLGPAIMKANYHEATDYDGQVFALLMLAYPGFCIGYIYSTLLVANGNIRLLTINSVIAVVINLGMNFALIPRYGAWAAALSCCVTQLFLSLINIGCARRLMQLPRNYKWLGQYLLFTVLVVAAGMGVMRLQAHLLLQLLLIAAGGGLAMLLCGFVPFKKIAEMLVKR</sequence>
<keyword evidence="8" id="KW-1185">Reference proteome</keyword>
<feature type="transmembrane region" description="Helical" evidence="6">
    <location>
        <begin position="422"/>
        <end position="441"/>
    </location>
</feature>
<reference evidence="7 8" key="1">
    <citation type="submission" date="2018-03" db="EMBL/GenBank/DDBJ databases">
        <title>Genomic Encyclopedia of Type Strains, Phase III (KMG-III): the genomes of soil and plant-associated and newly described type strains.</title>
        <authorList>
            <person name="Whitman W."/>
        </authorList>
    </citation>
    <scope>NUCLEOTIDE SEQUENCE [LARGE SCALE GENOMIC DNA]</scope>
    <source>
        <strain evidence="7 8">CGMCC 1.12700</strain>
    </source>
</reference>
<dbReference type="PANTHER" id="PTHR30250">
    <property type="entry name" value="PST FAMILY PREDICTED COLANIC ACID TRANSPORTER"/>
    <property type="match status" value="1"/>
</dbReference>
<evidence type="ECO:0000256" key="2">
    <source>
        <dbReference type="ARBA" id="ARBA00022475"/>
    </source>
</evidence>
<evidence type="ECO:0000256" key="6">
    <source>
        <dbReference type="SAM" id="Phobius"/>
    </source>
</evidence>
<dbReference type="Pfam" id="PF01943">
    <property type="entry name" value="Polysacc_synt"/>
    <property type="match status" value="1"/>
</dbReference>
<feature type="transmembrane region" description="Helical" evidence="6">
    <location>
        <begin position="220"/>
        <end position="240"/>
    </location>
</feature>
<evidence type="ECO:0000256" key="1">
    <source>
        <dbReference type="ARBA" id="ARBA00004651"/>
    </source>
</evidence>
<evidence type="ECO:0000256" key="5">
    <source>
        <dbReference type="ARBA" id="ARBA00023136"/>
    </source>
</evidence>
<comment type="subcellular location">
    <subcellularLocation>
        <location evidence="1">Cell membrane</location>
        <topology evidence="1">Multi-pass membrane protein</topology>
    </subcellularLocation>
</comment>
<feature type="transmembrane region" description="Helical" evidence="6">
    <location>
        <begin position="152"/>
        <end position="170"/>
    </location>
</feature>
<dbReference type="PANTHER" id="PTHR30250:SF11">
    <property type="entry name" value="O-ANTIGEN TRANSPORTER-RELATED"/>
    <property type="match status" value="1"/>
</dbReference>
<feature type="transmembrane region" description="Helical" evidence="6">
    <location>
        <begin position="447"/>
        <end position="470"/>
    </location>
</feature>
<accession>A0A2P8D5U0</accession>
<evidence type="ECO:0000256" key="4">
    <source>
        <dbReference type="ARBA" id="ARBA00022989"/>
    </source>
</evidence>
<feature type="transmembrane region" description="Helical" evidence="6">
    <location>
        <begin position="364"/>
        <end position="383"/>
    </location>
</feature>
<feature type="transmembrane region" description="Helical" evidence="6">
    <location>
        <begin position="9"/>
        <end position="27"/>
    </location>
</feature>
<evidence type="ECO:0000313" key="8">
    <source>
        <dbReference type="Proteomes" id="UP000240572"/>
    </source>
</evidence>
<proteinExistence type="predicted"/>
<feature type="transmembrane region" description="Helical" evidence="6">
    <location>
        <begin position="39"/>
        <end position="61"/>
    </location>
</feature>
<evidence type="ECO:0000313" key="7">
    <source>
        <dbReference type="EMBL" id="PSK92595.1"/>
    </source>
</evidence>
<feature type="transmembrane region" description="Helical" evidence="6">
    <location>
        <begin position="293"/>
        <end position="315"/>
    </location>
</feature>
<dbReference type="RefSeq" id="WP_106522780.1">
    <property type="nucleotide sequence ID" value="NZ_PYGD01000003.1"/>
</dbReference>
<comment type="caution">
    <text evidence="7">The sequence shown here is derived from an EMBL/GenBank/DDBJ whole genome shotgun (WGS) entry which is preliminary data.</text>
</comment>
<feature type="transmembrane region" description="Helical" evidence="6">
    <location>
        <begin position="335"/>
        <end position="357"/>
    </location>
</feature>
<organism evidence="7 8">
    <name type="scientific">Taibaiella chishuiensis</name>
    <dbReference type="NCBI Taxonomy" id="1434707"/>
    <lineage>
        <taxon>Bacteria</taxon>
        <taxon>Pseudomonadati</taxon>
        <taxon>Bacteroidota</taxon>
        <taxon>Chitinophagia</taxon>
        <taxon>Chitinophagales</taxon>
        <taxon>Chitinophagaceae</taxon>
        <taxon>Taibaiella</taxon>
    </lineage>
</organism>
<protein>
    <submittedName>
        <fullName evidence="7">O-antigen/teichoic acid export membrane protein</fullName>
    </submittedName>
</protein>
<feature type="transmembrane region" description="Helical" evidence="6">
    <location>
        <begin position="176"/>
        <end position="199"/>
    </location>
</feature>